<evidence type="ECO:0000256" key="2">
    <source>
        <dbReference type="SAM" id="Phobius"/>
    </source>
</evidence>
<sequence length="471" mass="53489">MFPYLSMGDLLSPTPDYWKFLGTASLYGREWQNMVLCVASIFCNLFVLSHHLTERPHPKFLIHWRRKVMIRVHVACGGFEMLFAAIAFFTARPLFALLTSLWCIGHVITSLYMLSGVFGIRLIMYPAYLYTILLHLVHGILLSLEPRNAEKLVNTFLTLQIYVWVRVVYVFIDHFNVLTSCQYTVSVILAGMIVGPAVNILGNAGNLLVLCFIGLWNMARDVLPPCCSHMYPSLDEDGDYSFDKTELNRLNVRFKVSQRAKTQTYDNLPAGPGAEDPSARSPRMTSVYMRRSECGARQSRQSVFFDNVADQSSHLQVREEKPYSIPRMKSRVTRMRHTRMQSTRLSVVAESETGTGDVSTMQATLADGDDLEKAGAREVFESLCQDPSVGLTKADMSLLLSIWGLPYQEVDYVFGERAAGLADPEVFSFEEFYKLLEPIWHYAQEMAEYYDAERAKPMNLHVKGKQTVRGD</sequence>
<organism evidence="3">
    <name type="scientific">Alexandrium monilatum</name>
    <dbReference type="NCBI Taxonomy" id="311494"/>
    <lineage>
        <taxon>Eukaryota</taxon>
        <taxon>Sar</taxon>
        <taxon>Alveolata</taxon>
        <taxon>Dinophyceae</taxon>
        <taxon>Gonyaulacales</taxon>
        <taxon>Pyrocystaceae</taxon>
        <taxon>Alexandrium</taxon>
    </lineage>
</organism>
<keyword evidence="2" id="KW-0472">Membrane</keyword>
<gene>
    <name evidence="3" type="ORF">AMON00008_LOCUS38735</name>
</gene>
<reference evidence="3" key="1">
    <citation type="submission" date="2021-01" db="EMBL/GenBank/DDBJ databases">
        <authorList>
            <person name="Corre E."/>
            <person name="Pelletier E."/>
            <person name="Niang G."/>
            <person name="Scheremetjew M."/>
            <person name="Finn R."/>
            <person name="Kale V."/>
            <person name="Holt S."/>
            <person name="Cochrane G."/>
            <person name="Meng A."/>
            <person name="Brown T."/>
            <person name="Cohen L."/>
        </authorList>
    </citation>
    <scope>NUCLEOTIDE SEQUENCE</scope>
    <source>
        <strain evidence="3">CCMP3105</strain>
    </source>
</reference>
<proteinExistence type="predicted"/>
<feature type="transmembrane region" description="Helical" evidence="2">
    <location>
        <begin position="156"/>
        <end position="175"/>
    </location>
</feature>
<keyword evidence="2" id="KW-1133">Transmembrane helix</keyword>
<evidence type="ECO:0000313" key="3">
    <source>
        <dbReference type="EMBL" id="CAE4621367.1"/>
    </source>
</evidence>
<feature type="transmembrane region" description="Helical" evidence="2">
    <location>
        <begin position="31"/>
        <end position="48"/>
    </location>
</feature>
<feature type="transmembrane region" description="Helical" evidence="2">
    <location>
        <begin position="95"/>
        <end position="115"/>
    </location>
</feature>
<feature type="transmembrane region" description="Helical" evidence="2">
    <location>
        <begin position="68"/>
        <end position="89"/>
    </location>
</feature>
<dbReference type="EMBL" id="HBNR01055143">
    <property type="protein sequence ID" value="CAE4621367.1"/>
    <property type="molecule type" value="Transcribed_RNA"/>
</dbReference>
<feature type="transmembrane region" description="Helical" evidence="2">
    <location>
        <begin position="127"/>
        <end position="144"/>
    </location>
</feature>
<dbReference type="AlphaFoldDB" id="A0A7S4RPK5"/>
<feature type="transmembrane region" description="Helical" evidence="2">
    <location>
        <begin position="187"/>
        <end position="216"/>
    </location>
</feature>
<name>A0A7S4RPK5_9DINO</name>
<protein>
    <submittedName>
        <fullName evidence="3">Uncharacterized protein</fullName>
    </submittedName>
</protein>
<keyword evidence="2" id="KW-0812">Transmembrane</keyword>
<accession>A0A7S4RPK5</accession>
<feature type="region of interest" description="Disordered" evidence="1">
    <location>
        <begin position="332"/>
        <end position="357"/>
    </location>
</feature>
<evidence type="ECO:0000256" key="1">
    <source>
        <dbReference type="SAM" id="MobiDB-lite"/>
    </source>
</evidence>